<dbReference type="InterPro" id="IPR043519">
    <property type="entry name" value="NT_sf"/>
</dbReference>
<accession>A0A229NY53</accession>
<proteinExistence type="predicted"/>
<dbReference type="Proteomes" id="UP000215145">
    <property type="component" value="Unassembled WGS sequence"/>
</dbReference>
<comment type="caution">
    <text evidence="1">The sequence shown here is derived from an EMBL/GenBank/DDBJ whole genome shotgun (WGS) entry which is preliminary data.</text>
</comment>
<dbReference type="Pfam" id="PF04229">
    <property type="entry name" value="GrpB"/>
    <property type="match status" value="1"/>
</dbReference>
<evidence type="ECO:0000313" key="2">
    <source>
        <dbReference type="Proteomes" id="UP000215145"/>
    </source>
</evidence>
<dbReference type="SUPFAM" id="SSF81301">
    <property type="entry name" value="Nucleotidyltransferase"/>
    <property type="match status" value="1"/>
</dbReference>
<dbReference type="Gene3D" id="3.30.460.10">
    <property type="entry name" value="Beta Polymerase, domain 2"/>
    <property type="match status" value="1"/>
</dbReference>
<keyword evidence="2" id="KW-1185">Reference proteome</keyword>
<evidence type="ECO:0000313" key="1">
    <source>
        <dbReference type="EMBL" id="OXM14843.1"/>
    </source>
</evidence>
<dbReference type="PANTHER" id="PTHR34822:SF1">
    <property type="entry name" value="GRPB FAMILY PROTEIN"/>
    <property type="match status" value="1"/>
</dbReference>
<dbReference type="RefSeq" id="WP_089525660.1">
    <property type="nucleotide sequence ID" value="NZ_NMUQ01000002.1"/>
</dbReference>
<protein>
    <recommendedName>
        <fullName evidence="3">GrpB family protein</fullName>
    </recommendedName>
</protein>
<dbReference type="AlphaFoldDB" id="A0A229NY53"/>
<dbReference type="OrthoDB" id="9799092at2"/>
<sequence>MEVRLSRYSEAWVEQFREEAGVLSTLLGDEALAFHHFGSTSVPGMMAKPVIDMMVEVREISRIDSFNASMEYSRFKEQLAERYTETRDYSPAKKAFVSALKAKALAWDAGR</sequence>
<dbReference type="EMBL" id="NMUQ01000002">
    <property type="protein sequence ID" value="OXM14843.1"/>
    <property type="molecule type" value="Genomic_DNA"/>
</dbReference>
<name>A0A229NY53_9BACL</name>
<evidence type="ECO:0008006" key="3">
    <source>
        <dbReference type="Google" id="ProtNLM"/>
    </source>
</evidence>
<dbReference type="InterPro" id="IPR007344">
    <property type="entry name" value="GrpB/CoaE"/>
</dbReference>
<dbReference type="PANTHER" id="PTHR34822">
    <property type="entry name" value="GRPB DOMAIN PROTEIN (AFU_ORTHOLOGUE AFUA_1G01530)"/>
    <property type="match status" value="1"/>
</dbReference>
<gene>
    <name evidence="1" type="ORF">CGZ75_18425</name>
</gene>
<organism evidence="1 2">
    <name type="scientific">Paenibacillus herberti</name>
    <dbReference type="NCBI Taxonomy" id="1619309"/>
    <lineage>
        <taxon>Bacteria</taxon>
        <taxon>Bacillati</taxon>
        <taxon>Bacillota</taxon>
        <taxon>Bacilli</taxon>
        <taxon>Bacillales</taxon>
        <taxon>Paenibacillaceae</taxon>
        <taxon>Paenibacillus</taxon>
    </lineage>
</organism>
<reference evidence="1 2" key="1">
    <citation type="submission" date="2017-07" db="EMBL/GenBank/DDBJ databases">
        <title>Paenibacillus herberti R33 genome sequencing and assembly.</title>
        <authorList>
            <person name="Su W."/>
        </authorList>
    </citation>
    <scope>NUCLEOTIDE SEQUENCE [LARGE SCALE GENOMIC DNA]</scope>
    <source>
        <strain evidence="1 2">R33</strain>
    </source>
</reference>